<organism evidence="1 2">
    <name type="scientific">Mycoemilia scoparia</name>
    <dbReference type="NCBI Taxonomy" id="417184"/>
    <lineage>
        <taxon>Eukaryota</taxon>
        <taxon>Fungi</taxon>
        <taxon>Fungi incertae sedis</taxon>
        <taxon>Zoopagomycota</taxon>
        <taxon>Kickxellomycotina</taxon>
        <taxon>Kickxellomycetes</taxon>
        <taxon>Kickxellales</taxon>
        <taxon>Kickxellaceae</taxon>
        <taxon>Mycoemilia</taxon>
    </lineage>
</organism>
<sequence length="696" mass="80224">YLLMLSHSQHSRTYDNSVTQALTLSLANETRVISKPRLTTRFAGRGCSGALPVVSLTLFTLWSRTITTLLARPLPTDPDSQNNHLPRLRKYATVTTTRRSSGTIPYPPYSGSFLKSLRVTLDPNHTNDPEPAYLELKDAQLWSLLRKSLKDKSKKLVSAKITMAIDYISKNSMLVPSVYEASWELLILCKENGLEAEFMSLCKMYNSALQEKYLESQVPDCDLRPFKNYTERELLLLAYTKLKRLESIRGILRVVIDQREVISPDVYCEIVDFVLRMKRTRSGTQMMLALYNRLAENPEYVMSVDMIVRVIWLRFYTNNIKKAMELYNNAMANKSSPHFLSDPKDRQQVIEITIKGLLKRERRKDAVELVNKNSVDATSLHACYKAFIYGLSIQNAIIPLQRTIGFLERHTNPKMKPTAEMYSAYLNVLAYYGRAKEIISILERIISEKRVLLTDWIFSSIIIRLAKWKSVDACQRVYELSIRPDEQLSKKMILAILTLFNYTGNVRQVLRIFNAIISNEWRTAKDQQRKQQQNLYGKHNKADTSERLKIDSLENQIYLLGTSVRRDPIFLQSAANIVFGALANNGSEKELLDILGKIRKHENGDDADVQTNVGNPEKHEDMMMYNTDVYIRFTPTNYFNLFKAFSLLNCLERHGDYLKQVAEKDGIQTDPQTNQKIFRLCLSSITKSYKQSVDHY</sequence>
<dbReference type="EMBL" id="JANBPU010000715">
    <property type="protein sequence ID" value="KAJ1909626.1"/>
    <property type="molecule type" value="Genomic_DNA"/>
</dbReference>
<dbReference type="Proteomes" id="UP001150538">
    <property type="component" value="Unassembled WGS sequence"/>
</dbReference>
<dbReference type="InterPro" id="IPR011990">
    <property type="entry name" value="TPR-like_helical_dom_sf"/>
</dbReference>
<dbReference type="OrthoDB" id="185373at2759"/>
<evidence type="ECO:0000313" key="1">
    <source>
        <dbReference type="EMBL" id="KAJ1909626.1"/>
    </source>
</evidence>
<dbReference type="Gene3D" id="1.25.40.10">
    <property type="entry name" value="Tetratricopeptide repeat domain"/>
    <property type="match status" value="1"/>
</dbReference>
<feature type="non-terminal residue" evidence="1">
    <location>
        <position position="1"/>
    </location>
</feature>
<feature type="non-terminal residue" evidence="1">
    <location>
        <position position="696"/>
    </location>
</feature>
<proteinExistence type="predicted"/>
<name>A0A9W7ZI27_9FUNG</name>
<accession>A0A9W7ZI27</accession>
<dbReference type="AlphaFoldDB" id="A0A9W7ZI27"/>
<reference evidence="1" key="1">
    <citation type="submission" date="2022-07" db="EMBL/GenBank/DDBJ databases">
        <title>Phylogenomic reconstructions and comparative analyses of Kickxellomycotina fungi.</title>
        <authorList>
            <person name="Reynolds N.K."/>
            <person name="Stajich J.E."/>
            <person name="Barry K."/>
            <person name="Grigoriev I.V."/>
            <person name="Crous P."/>
            <person name="Smith M.E."/>
        </authorList>
    </citation>
    <scope>NUCLEOTIDE SEQUENCE</scope>
    <source>
        <strain evidence="1">NBRC 100468</strain>
    </source>
</reference>
<comment type="caution">
    <text evidence="1">The sequence shown here is derived from an EMBL/GenBank/DDBJ whole genome shotgun (WGS) entry which is preliminary data.</text>
</comment>
<evidence type="ECO:0000313" key="2">
    <source>
        <dbReference type="Proteomes" id="UP001150538"/>
    </source>
</evidence>
<keyword evidence="2" id="KW-1185">Reference proteome</keyword>
<protein>
    <submittedName>
        <fullName evidence="1">Uncharacterized protein</fullName>
    </submittedName>
</protein>
<gene>
    <name evidence="1" type="ORF">H4219_006374</name>
</gene>